<comment type="caution">
    <text evidence="1">The sequence shown here is derived from an EMBL/GenBank/DDBJ whole genome shotgun (WGS) entry which is preliminary data.</text>
</comment>
<organism evidence="1 2">
    <name type="scientific">Corynebacterium hylobatis</name>
    <dbReference type="NCBI Taxonomy" id="1859290"/>
    <lineage>
        <taxon>Bacteria</taxon>
        <taxon>Bacillati</taxon>
        <taxon>Actinomycetota</taxon>
        <taxon>Actinomycetes</taxon>
        <taxon>Mycobacteriales</taxon>
        <taxon>Corynebacteriaceae</taxon>
        <taxon>Corynebacterium</taxon>
    </lineage>
</organism>
<dbReference type="OrthoDB" id="7032846at2"/>
<accession>A0A430HV98</accession>
<gene>
    <name evidence="1" type="ORF">EAH68_12645</name>
</gene>
<evidence type="ECO:0008006" key="3">
    <source>
        <dbReference type="Google" id="ProtNLM"/>
    </source>
</evidence>
<proteinExistence type="predicted"/>
<dbReference type="AlphaFoldDB" id="A0A430HV98"/>
<dbReference type="InterPro" id="IPR053860">
    <property type="entry name" value="DUF6932"/>
</dbReference>
<keyword evidence="2" id="KW-1185">Reference proteome</keyword>
<name>A0A430HV98_9CORY</name>
<reference evidence="1 2" key="1">
    <citation type="submission" date="2018-12" db="EMBL/GenBank/DDBJ databases">
        <title>YIM 101343 draft genome.</title>
        <authorList>
            <person name="Chen X."/>
        </authorList>
    </citation>
    <scope>NUCLEOTIDE SEQUENCE [LARGE SCALE GENOMIC DNA]</scope>
    <source>
        <strain evidence="1 2">YIM 101343</strain>
    </source>
</reference>
<dbReference type="EMBL" id="RXHJ01000019">
    <property type="protein sequence ID" value="RSZ61509.1"/>
    <property type="molecule type" value="Genomic_DNA"/>
</dbReference>
<evidence type="ECO:0000313" key="1">
    <source>
        <dbReference type="EMBL" id="RSZ61509.1"/>
    </source>
</evidence>
<sequence length="125" mass="13979">MTSYIEIVRPAVGPSRLWINGGFAMQKLEAPRDVDVVIFPEDVDSFNNRTQEELDELVEFLTLQSVLISSPWMTSIPRLQPMAGALDAFISTPDLAPSWFETWSSVKRNGVYCPGEVKGFAEVKV</sequence>
<evidence type="ECO:0000313" key="2">
    <source>
        <dbReference type="Proteomes" id="UP000274907"/>
    </source>
</evidence>
<dbReference type="Pfam" id="PF22014">
    <property type="entry name" value="DUF6932"/>
    <property type="match status" value="1"/>
</dbReference>
<dbReference type="Proteomes" id="UP000274907">
    <property type="component" value="Unassembled WGS sequence"/>
</dbReference>
<protein>
    <recommendedName>
        <fullName evidence="3">Nucleotidyltransferase domain-containing protein</fullName>
    </recommendedName>
</protein>